<accession>A0A0E9PW81</accession>
<dbReference type="EMBL" id="GBXM01099838">
    <property type="protein sequence ID" value="JAH08739.1"/>
    <property type="molecule type" value="Transcribed_RNA"/>
</dbReference>
<reference evidence="1" key="1">
    <citation type="submission" date="2014-11" db="EMBL/GenBank/DDBJ databases">
        <authorList>
            <person name="Amaro Gonzalez C."/>
        </authorList>
    </citation>
    <scope>NUCLEOTIDE SEQUENCE</scope>
</reference>
<name>A0A0E9PW81_ANGAN</name>
<proteinExistence type="predicted"/>
<sequence>MKDGITVLLKPQLFSTAESHWALTCIIILTLIK</sequence>
<protein>
    <submittedName>
        <fullName evidence="1">Uncharacterized protein</fullName>
    </submittedName>
</protein>
<organism evidence="1">
    <name type="scientific">Anguilla anguilla</name>
    <name type="common">European freshwater eel</name>
    <name type="synonym">Muraena anguilla</name>
    <dbReference type="NCBI Taxonomy" id="7936"/>
    <lineage>
        <taxon>Eukaryota</taxon>
        <taxon>Metazoa</taxon>
        <taxon>Chordata</taxon>
        <taxon>Craniata</taxon>
        <taxon>Vertebrata</taxon>
        <taxon>Euteleostomi</taxon>
        <taxon>Actinopterygii</taxon>
        <taxon>Neopterygii</taxon>
        <taxon>Teleostei</taxon>
        <taxon>Anguilliformes</taxon>
        <taxon>Anguillidae</taxon>
        <taxon>Anguilla</taxon>
    </lineage>
</organism>
<reference evidence="1" key="2">
    <citation type="journal article" date="2015" name="Fish Shellfish Immunol.">
        <title>Early steps in the European eel (Anguilla anguilla)-Vibrio vulnificus interaction in the gills: Role of the RtxA13 toxin.</title>
        <authorList>
            <person name="Callol A."/>
            <person name="Pajuelo D."/>
            <person name="Ebbesson L."/>
            <person name="Teles M."/>
            <person name="MacKenzie S."/>
            <person name="Amaro C."/>
        </authorList>
    </citation>
    <scope>NUCLEOTIDE SEQUENCE</scope>
</reference>
<evidence type="ECO:0000313" key="1">
    <source>
        <dbReference type="EMBL" id="JAH08739.1"/>
    </source>
</evidence>
<dbReference type="AlphaFoldDB" id="A0A0E9PW81"/>